<keyword evidence="3" id="KW-1185">Reference proteome</keyword>
<reference evidence="2 3" key="1">
    <citation type="submission" date="2020-02" db="EMBL/GenBank/DDBJ databases">
        <title>Draft genome sequence of Haematococcus lacustris strain NIES-144.</title>
        <authorList>
            <person name="Morimoto D."/>
            <person name="Nakagawa S."/>
            <person name="Yoshida T."/>
            <person name="Sawayama S."/>
        </authorList>
    </citation>
    <scope>NUCLEOTIDE SEQUENCE [LARGE SCALE GENOMIC DNA]</scope>
    <source>
        <strain evidence="2 3">NIES-144</strain>
    </source>
</reference>
<dbReference type="Gene3D" id="1.10.238.10">
    <property type="entry name" value="EF-hand"/>
    <property type="match status" value="1"/>
</dbReference>
<protein>
    <recommendedName>
        <fullName evidence="1">EF-hand domain-containing protein</fullName>
    </recommendedName>
</protein>
<evidence type="ECO:0000313" key="2">
    <source>
        <dbReference type="EMBL" id="GFH14900.1"/>
    </source>
</evidence>
<name>A0A699YZA6_HAELA</name>
<dbReference type="SUPFAM" id="SSF47473">
    <property type="entry name" value="EF-hand"/>
    <property type="match status" value="1"/>
</dbReference>
<evidence type="ECO:0000313" key="3">
    <source>
        <dbReference type="Proteomes" id="UP000485058"/>
    </source>
</evidence>
<dbReference type="PROSITE" id="PS50222">
    <property type="entry name" value="EF_HAND_2"/>
    <property type="match status" value="1"/>
</dbReference>
<dbReference type="InterPro" id="IPR011992">
    <property type="entry name" value="EF-hand-dom_pair"/>
</dbReference>
<dbReference type="EMBL" id="BLLF01000780">
    <property type="protein sequence ID" value="GFH14900.1"/>
    <property type="molecule type" value="Genomic_DNA"/>
</dbReference>
<dbReference type="InterPro" id="IPR002048">
    <property type="entry name" value="EF_hand_dom"/>
</dbReference>
<organism evidence="2 3">
    <name type="scientific">Haematococcus lacustris</name>
    <name type="common">Green alga</name>
    <name type="synonym">Haematococcus pluvialis</name>
    <dbReference type="NCBI Taxonomy" id="44745"/>
    <lineage>
        <taxon>Eukaryota</taxon>
        <taxon>Viridiplantae</taxon>
        <taxon>Chlorophyta</taxon>
        <taxon>core chlorophytes</taxon>
        <taxon>Chlorophyceae</taxon>
        <taxon>CS clade</taxon>
        <taxon>Chlamydomonadales</taxon>
        <taxon>Haematococcaceae</taxon>
        <taxon>Haematococcus</taxon>
    </lineage>
</organism>
<dbReference type="AlphaFoldDB" id="A0A699YZA6"/>
<feature type="non-terminal residue" evidence="2">
    <location>
        <position position="1"/>
    </location>
</feature>
<evidence type="ECO:0000259" key="1">
    <source>
        <dbReference type="PROSITE" id="PS50222"/>
    </source>
</evidence>
<feature type="non-terminal residue" evidence="2">
    <location>
        <position position="442"/>
    </location>
</feature>
<accession>A0A699YZA6</accession>
<comment type="caution">
    <text evidence="2">The sequence shown here is derived from an EMBL/GenBank/DDBJ whole genome shotgun (WGS) entry which is preliminary data.</text>
</comment>
<gene>
    <name evidence="2" type="ORF">HaLaN_11036</name>
</gene>
<dbReference type="GO" id="GO:0005509">
    <property type="term" value="F:calcium ion binding"/>
    <property type="evidence" value="ECO:0007669"/>
    <property type="project" value="InterPro"/>
</dbReference>
<feature type="domain" description="EF-hand" evidence="1">
    <location>
        <begin position="305"/>
        <end position="340"/>
    </location>
</feature>
<proteinExistence type="predicted"/>
<dbReference type="SMART" id="SM00054">
    <property type="entry name" value="EFh"/>
    <property type="match status" value="2"/>
</dbReference>
<sequence length="442" mass="49438">MNADGSELRIPPDLGARDYIGQLVRSSKLPPQHPNPLQIPKPHATMSELLCKSQDTNTNPPTVASPCHAFRTVTLMVVTMWCPQLHQATPGDLSKWVDRDCNAALNLQRAGESKWCPLELCSKGTKELPFSDERWKIPGYTGYIHGLGETYKKTPIMAQLEVKDPEQTSFLHTRDQLPFKDTHATLEKDPCNYPENFRKPQPDNLWPRLLTEAKLPSAKPPVSNIPLGDQRVDPFQTSYGADFTSPFADTSRLRSPNRNEDLSKTTASLKDIYRSSFNRVGDKRLEKMISTMRDRMDAKCGNSNDNAFRLRKLFLAHDTSKSGLVHFEDLRQMCESFGMQLDDDSLLALYYVYDPEGTGYLNYMDLVKHLMSPDSLSYYLGFVDTSQNAADMARTNTLLASMHGKVAPVIGALKQVLDAFDTGHTGYLGKQELLAGCASLGV</sequence>
<dbReference type="Proteomes" id="UP000485058">
    <property type="component" value="Unassembled WGS sequence"/>
</dbReference>